<dbReference type="GO" id="GO:0016787">
    <property type="term" value="F:hydrolase activity"/>
    <property type="evidence" value="ECO:0007669"/>
    <property type="project" value="UniProtKB-KW"/>
</dbReference>
<reference evidence="1 2" key="1">
    <citation type="submission" date="2024-02" db="EMBL/GenBank/DDBJ databases">
        <authorList>
            <person name="Grouzdev D."/>
        </authorList>
    </citation>
    <scope>NUCLEOTIDE SEQUENCE [LARGE SCALE GENOMIC DNA]</scope>
    <source>
        <strain evidence="1 2">9N</strain>
    </source>
</reference>
<sequence>MSLRRGDIHWIAFPDRNPEGSEIQKTRPGVIVSRTKANEFRRTVIVVPLTHGSKEFPPIVIPIPSAGETSKAVCDQLAAVDKKRIGAKIGTLTDAELAHLSQCLRKVLNI</sequence>
<dbReference type="InterPro" id="IPR003477">
    <property type="entry name" value="PemK-like"/>
</dbReference>
<dbReference type="PANTHER" id="PTHR33988">
    <property type="entry name" value="ENDORIBONUCLEASE MAZF-RELATED"/>
    <property type="match status" value="1"/>
</dbReference>
<dbReference type="Pfam" id="PF02452">
    <property type="entry name" value="PemK_toxin"/>
    <property type="match status" value="1"/>
</dbReference>
<protein>
    <submittedName>
        <fullName evidence="1">Type II toxin-antitoxin system PemK/MazF family toxin</fullName>
        <ecNumber evidence="1">3.1.-.-</ecNumber>
    </submittedName>
</protein>
<accession>A0ABU7XKV3</accession>
<evidence type="ECO:0000313" key="1">
    <source>
        <dbReference type="EMBL" id="MEF3368024.1"/>
    </source>
</evidence>
<dbReference type="SUPFAM" id="SSF50118">
    <property type="entry name" value="Cell growth inhibitor/plasmid maintenance toxic component"/>
    <property type="match status" value="1"/>
</dbReference>
<comment type="caution">
    <text evidence="1">The sequence shown here is derived from an EMBL/GenBank/DDBJ whole genome shotgun (WGS) entry which is preliminary data.</text>
</comment>
<keyword evidence="2" id="KW-1185">Reference proteome</keyword>
<dbReference type="Gene3D" id="2.30.30.110">
    <property type="match status" value="1"/>
</dbReference>
<organism evidence="1 2">
    <name type="scientific">Methylocystis borbori</name>
    <dbReference type="NCBI Taxonomy" id="3118750"/>
    <lineage>
        <taxon>Bacteria</taxon>
        <taxon>Pseudomonadati</taxon>
        <taxon>Pseudomonadota</taxon>
        <taxon>Alphaproteobacteria</taxon>
        <taxon>Hyphomicrobiales</taxon>
        <taxon>Methylocystaceae</taxon>
        <taxon>Methylocystis</taxon>
    </lineage>
</organism>
<dbReference type="RefSeq" id="WP_332083058.1">
    <property type="nucleotide sequence ID" value="NZ_JAZHYN010000074.1"/>
</dbReference>
<gene>
    <name evidence="1" type="ORF">V3H18_15930</name>
</gene>
<dbReference type="EMBL" id="JAZHYN010000074">
    <property type="protein sequence ID" value="MEF3368024.1"/>
    <property type="molecule type" value="Genomic_DNA"/>
</dbReference>
<dbReference type="PANTHER" id="PTHR33988:SF1">
    <property type="entry name" value="ENDORIBONUCLEASE MAZF7-RELATED"/>
    <property type="match status" value="1"/>
</dbReference>
<dbReference type="EC" id="3.1.-.-" evidence="1"/>
<name>A0ABU7XKV3_9HYPH</name>
<dbReference type="Proteomes" id="UP001350748">
    <property type="component" value="Unassembled WGS sequence"/>
</dbReference>
<dbReference type="InterPro" id="IPR011067">
    <property type="entry name" value="Plasmid_toxin/cell-grow_inhib"/>
</dbReference>
<proteinExistence type="predicted"/>
<evidence type="ECO:0000313" key="2">
    <source>
        <dbReference type="Proteomes" id="UP001350748"/>
    </source>
</evidence>
<keyword evidence="1" id="KW-0378">Hydrolase</keyword>